<evidence type="ECO:0000313" key="1">
    <source>
        <dbReference type="EMBL" id="GFD60115.1"/>
    </source>
</evidence>
<comment type="caution">
    <text evidence="1">The sequence shown here is derived from an EMBL/GenBank/DDBJ whole genome shotgun (WGS) entry which is preliminary data.</text>
</comment>
<dbReference type="AlphaFoldDB" id="A0A699XJK8"/>
<protein>
    <submittedName>
        <fullName evidence="1">Uncharacterized protein</fullName>
    </submittedName>
</protein>
<name>A0A699XJK8_TANCI</name>
<dbReference type="EMBL" id="BKCJ011873680">
    <property type="protein sequence ID" value="GFD60115.1"/>
    <property type="molecule type" value="Genomic_DNA"/>
</dbReference>
<organism evidence="1">
    <name type="scientific">Tanacetum cinerariifolium</name>
    <name type="common">Dalmatian daisy</name>
    <name type="synonym">Chrysanthemum cinerariifolium</name>
    <dbReference type="NCBI Taxonomy" id="118510"/>
    <lineage>
        <taxon>Eukaryota</taxon>
        <taxon>Viridiplantae</taxon>
        <taxon>Streptophyta</taxon>
        <taxon>Embryophyta</taxon>
        <taxon>Tracheophyta</taxon>
        <taxon>Spermatophyta</taxon>
        <taxon>Magnoliopsida</taxon>
        <taxon>eudicotyledons</taxon>
        <taxon>Gunneridae</taxon>
        <taxon>Pentapetalae</taxon>
        <taxon>asterids</taxon>
        <taxon>campanulids</taxon>
        <taxon>Asterales</taxon>
        <taxon>Asteraceae</taxon>
        <taxon>Asteroideae</taxon>
        <taxon>Anthemideae</taxon>
        <taxon>Anthemidinae</taxon>
        <taxon>Tanacetum</taxon>
    </lineage>
</organism>
<sequence length="46" mass="4968">DAHLTLLDLAELPPQNLPITQQYLRPSATELTEALDAQPADEAAVL</sequence>
<feature type="non-terminal residue" evidence="1">
    <location>
        <position position="1"/>
    </location>
</feature>
<proteinExistence type="predicted"/>
<accession>A0A699XJK8</accession>
<reference evidence="1" key="1">
    <citation type="journal article" date="2019" name="Sci. Rep.">
        <title>Draft genome of Tanacetum cinerariifolium, the natural source of mosquito coil.</title>
        <authorList>
            <person name="Yamashiro T."/>
            <person name="Shiraishi A."/>
            <person name="Satake H."/>
            <person name="Nakayama K."/>
        </authorList>
    </citation>
    <scope>NUCLEOTIDE SEQUENCE</scope>
</reference>
<gene>
    <name evidence="1" type="ORF">Tci_932084</name>
</gene>